<protein>
    <submittedName>
        <fullName evidence="3">Uncharacterized protein</fullName>
    </submittedName>
</protein>
<proteinExistence type="predicted"/>
<keyword evidence="2" id="KW-1185">Reference proteome</keyword>
<evidence type="ECO:0000313" key="2">
    <source>
        <dbReference type="Proteomes" id="UP000887565"/>
    </source>
</evidence>
<feature type="transmembrane region" description="Helical" evidence="1">
    <location>
        <begin position="68"/>
        <end position="89"/>
    </location>
</feature>
<sequence length="148" mass="17138">DASRTIPLDAFILNLLPKIVQITIQANGLELIFKHPFEKFLTTLGSRSILIILGVNNRKETTKMNDHYYITIVVSIMITGFMIKTMVFCRNFHSSKEEMEAFVDSWTVCYILQSYIPKNFLPMTGRKGLSSFIILKKLFSFQSRRYVT</sequence>
<keyword evidence="1" id="KW-1133">Transmembrane helix</keyword>
<dbReference type="AlphaFoldDB" id="A0A915HRM0"/>
<evidence type="ECO:0000313" key="3">
    <source>
        <dbReference type="WBParaSite" id="nRc.2.0.1.t04085-RA"/>
    </source>
</evidence>
<accession>A0A915HRM0</accession>
<dbReference type="Proteomes" id="UP000887565">
    <property type="component" value="Unplaced"/>
</dbReference>
<organism evidence="2 3">
    <name type="scientific">Romanomermis culicivorax</name>
    <name type="common">Nematode worm</name>
    <dbReference type="NCBI Taxonomy" id="13658"/>
    <lineage>
        <taxon>Eukaryota</taxon>
        <taxon>Metazoa</taxon>
        <taxon>Ecdysozoa</taxon>
        <taxon>Nematoda</taxon>
        <taxon>Enoplea</taxon>
        <taxon>Dorylaimia</taxon>
        <taxon>Mermithida</taxon>
        <taxon>Mermithoidea</taxon>
        <taxon>Mermithidae</taxon>
        <taxon>Romanomermis</taxon>
    </lineage>
</organism>
<name>A0A915HRM0_ROMCU</name>
<dbReference type="WBParaSite" id="nRc.2.0.1.t04085-RA">
    <property type="protein sequence ID" value="nRc.2.0.1.t04085-RA"/>
    <property type="gene ID" value="nRc.2.0.1.g04085"/>
</dbReference>
<evidence type="ECO:0000256" key="1">
    <source>
        <dbReference type="SAM" id="Phobius"/>
    </source>
</evidence>
<keyword evidence="1" id="KW-0812">Transmembrane</keyword>
<reference evidence="3" key="1">
    <citation type="submission" date="2022-11" db="UniProtKB">
        <authorList>
            <consortium name="WormBaseParasite"/>
        </authorList>
    </citation>
    <scope>IDENTIFICATION</scope>
</reference>
<keyword evidence="1" id="KW-0472">Membrane</keyword>